<gene>
    <name evidence="3" type="ORF">JL102_17590</name>
</gene>
<accession>A0A937K034</accession>
<evidence type="ECO:0000313" key="4">
    <source>
        <dbReference type="Proteomes" id="UP000659388"/>
    </source>
</evidence>
<dbReference type="EMBL" id="JAESIY010000010">
    <property type="protein sequence ID" value="MBL3657968.1"/>
    <property type="molecule type" value="Genomic_DNA"/>
</dbReference>
<keyword evidence="1" id="KW-0175">Coiled coil</keyword>
<proteinExistence type="predicted"/>
<dbReference type="GO" id="GO:0043023">
    <property type="term" value="F:ribosomal large subunit binding"/>
    <property type="evidence" value="ECO:0007669"/>
    <property type="project" value="TreeGrafter"/>
</dbReference>
<sequence length="515" mass="59422">MHNNYYFLKHLTNSLSSQLNNAELVECFTQNKNELIFAFAGKDDIYIKAHLSPAFCCLSLPNNFSRARKNSVDLFEDLIGKKVTGIRMFVNERCFALQFTEGYQLLFKMHGNRSNIILFNEESIIEVFKKGLKNDFDISINELDRPIDQSYDHFLKEQGNFKKLYPTFGPVIKEYFKSINYEELTIEQQWKAIQETVEQLESPNFFVSEINSKLTLSLIKTGSIIEELSDPVAAINHFFIKYISDESIRQLKKQLLSDIEKSIRKSEGYIKKTGDKLKGIEQNQNYSQLADIIMANLHAIPPRSAEATLDNFYDNNAPINIKLKRDLSPQKNAENYYRKSKNQALEIKALEKNLSQKEDLLLELMLKKETIESTDDIKALKNLTKKSNSEKNEQQPKPFMSFVYNGWHLWIGKNARNNDLLLQQYAYKDDLWLHAKDVNGSHVLIKHQAGKTFPQHVIEKAAQLAAYYSKRKNDTLCPVIVTPRKFVRKRKGDPAGMVAVDKEESVVLVPPSNEL</sequence>
<keyword evidence="4" id="KW-1185">Reference proteome</keyword>
<reference evidence="3" key="1">
    <citation type="submission" date="2021-01" db="EMBL/GenBank/DDBJ databases">
        <title>Fulvivirga kasyanovii gen. nov., sp nov., a novel member of the phylum Bacteroidetes isolated from seawater in a mussel farm.</title>
        <authorList>
            <person name="Zhao L.-H."/>
            <person name="Wang Z.-J."/>
        </authorList>
    </citation>
    <scope>NUCLEOTIDE SEQUENCE</scope>
    <source>
        <strain evidence="3">2943</strain>
    </source>
</reference>
<dbReference type="PANTHER" id="PTHR15239:SF6">
    <property type="entry name" value="RIBOSOME QUALITY CONTROL COMPLEX SUBUNIT NEMF"/>
    <property type="match status" value="1"/>
</dbReference>
<name>A0A937K034_9BACT</name>
<dbReference type="GO" id="GO:0000049">
    <property type="term" value="F:tRNA binding"/>
    <property type="evidence" value="ECO:0007669"/>
    <property type="project" value="TreeGrafter"/>
</dbReference>
<dbReference type="InterPro" id="IPR008532">
    <property type="entry name" value="NFACT_RNA-bd"/>
</dbReference>
<evidence type="ECO:0000259" key="2">
    <source>
        <dbReference type="Pfam" id="PF05670"/>
    </source>
</evidence>
<dbReference type="RefSeq" id="WP_202245763.1">
    <property type="nucleotide sequence ID" value="NZ_JAESIY010000010.1"/>
</dbReference>
<dbReference type="InterPro" id="IPR051608">
    <property type="entry name" value="RQC_Subunit_NEMF"/>
</dbReference>
<feature type="coiled-coil region" evidence="1">
    <location>
        <begin position="333"/>
        <end position="367"/>
    </location>
</feature>
<dbReference type="PANTHER" id="PTHR15239">
    <property type="entry name" value="NUCLEAR EXPORT MEDIATOR FACTOR NEMF"/>
    <property type="match status" value="1"/>
</dbReference>
<feature type="domain" description="NFACT RNA-binding" evidence="2">
    <location>
        <begin position="406"/>
        <end position="492"/>
    </location>
</feature>
<dbReference type="Proteomes" id="UP000659388">
    <property type="component" value="Unassembled WGS sequence"/>
</dbReference>
<protein>
    <submittedName>
        <fullName evidence="3">DUF814 domain-containing protein</fullName>
    </submittedName>
</protein>
<dbReference type="Pfam" id="PF05670">
    <property type="entry name" value="NFACT-R_1"/>
    <property type="match status" value="1"/>
</dbReference>
<dbReference type="Pfam" id="PF05833">
    <property type="entry name" value="NFACT_N"/>
    <property type="match status" value="1"/>
</dbReference>
<evidence type="ECO:0000313" key="3">
    <source>
        <dbReference type="EMBL" id="MBL3657968.1"/>
    </source>
</evidence>
<dbReference type="GO" id="GO:0072344">
    <property type="term" value="P:rescue of stalled ribosome"/>
    <property type="evidence" value="ECO:0007669"/>
    <property type="project" value="TreeGrafter"/>
</dbReference>
<comment type="caution">
    <text evidence="3">The sequence shown here is derived from an EMBL/GenBank/DDBJ whole genome shotgun (WGS) entry which is preliminary data.</text>
</comment>
<evidence type="ECO:0000256" key="1">
    <source>
        <dbReference type="SAM" id="Coils"/>
    </source>
</evidence>
<dbReference type="AlphaFoldDB" id="A0A937K034"/>
<organism evidence="3 4">
    <name type="scientific">Fulvivirga sediminis</name>
    <dbReference type="NCBI Taxonomy" id="2803949"/>
    <lineage>
        <taxon>Bacteria</taxon>
        <taxon>Pseudomonadati</taxon>
        <taxon>Bacteroidota</taxon>
        <taxon>Cytophagia</taxon>
        <taxon>Cytophagales</taxon>
        <taxon>Fulvivirgaceae</taxon>
        <taxon>Fulvivirga</taxon>
    </lineage>
</organism>
<dbReference type="GO" id="GO:1990112">
    <property type="term" value="C:RQC complex"/>
    <property type="evidence" value="ECO:0007669"/>
    <property type="project" value="TreeGrafter"/>
</dbReference>
<dbReference type="Gene3D" id="2.30.310.10">
    <property type="entry name" value="ibrinogen binding protein from staphylococcus aureus domain"/>
    <property type="match status" value="1"/>
</dbReference>